<feature type="transmembrane region" description="Helical" evidence="10">
    <location>
        <begin position="209"/>
        <end position="229"/>
    </location>
</feature>
<dbReference type="GO" id="GO:0016020">
    <property type="term" value="C:membrane"/>
    <property type="evidence" value="ECO:0007669"/>
    <property type="project" value="UniProtKB-SubCell"/>
</dbReference>
<evidence type="ECO:0000256" key="9">
    <source>
        <dbReference type="ARBA" id="ARBA00048048"/>
    </source>
</evidence>
<comment type="catalytic activity">
    <reaction evidence="9 10">
        <text>L-cysteinyl-[protein] + hexadecanoyl-CoA = S-hexadecanoyl-L-cysteinyl-[protein] + CoA</text>
        <dbReference type="Rhea" id="RHEA:36683"/>
        <dbReference type="Rhea" id="RHEA-COMP:10131"/>
        <dbReference type="Rhea" id="RHEA-COMP:11032"/>
        <dbReference type="ChEBI" id="CHEBI:29950"/>
        <dbReference type="ChEBI" id="CHEBI:57287"/>
        <dbReference type="ChEBI" id="CHEBI:57379"/>
        <dbReference type="ChEBI" id="CHEBI:74151"/>
        <dbReference type="EC" id="2.3.1.225"/>
    </reaction>
</comment>
<feature type="transmembrane region" description="Helical" evidence="10">
    <location>
        <begin position="168"/>
        <end position="189"/>
    </location>
</feature>
<dbReference type="OMA" id="VYLISAN"/>
<dbReference type="FunCoup" id="G7E940">
    <property type="interactions" value="158"/>
</dbReference>
<evidence type="ECO:0000256" key="10">
    <source>
        <dbReference type="RuleBase" id="RU079119"/>
    </source>
</evidence>
<keyword evidence="8 10" id="KW-0012">Acyltransferase</keyword>
<dbReference type="EMBL" id="BABT02000220">
    <property type="protein sequence ID" value="GAA99658.1"/>
    <property type="molecule type" value="Genomic_DNA"/>
</dbReference>
<keyword evidence="13" id="KW-1185">Reference proteome</keyword>
<evidence type="ECO:0000313" key="13">
    <source>
        <dbReference type="Proteomes" id="UP000009131"/>
    </source>
</evidence>
<keyword evidence="5 10" id="KW-0472">Membrane</keyword>
<dbReference type="PROSITE" id="PS50216">
    <property type="entry name" value="DHHC"/>
    <property type="match status" value="1"/>
</dbReference>
<evidence type="ECO:0000313" key="12">
    <source>
        <dbReference type="EMBL" id="GAA99658.1"/>
    </source>
</evidence>
<feature type="transmembrane region" description="Helical" evidence="10">
    <location>
        <begin position="20"/>
        <end position="44"/>
    </location>
</feature>
<comment type="caution">
    <text evidence="12">The sequence shown here is derived from an EMBL/GenBank/DDBJ whole genome shotgun (WGS) entry which is preliminary data.</text>
</comment>
<organism evidence="12 13">
    <name type="scientific">Mixia osmundae (strain CBS 9802 / IAM 14324 / JCM 22182 / KY 12970)</name>
    <dbReference type="NCBI Taxonomy" id="764103"/>
    <lineage>
        <taxon>Eukaryota</taxon>
        <taxon>Fungi</taxon>
        <taxon>Dikarya</taxon>
        <taxon>Basidiomycota</taxon>
        <taxon>Pucciniomycotina</taxon>
        <taxon>Mixiomycetes</taxon>
        <taxon>Mixiales</taxon>
        <taxon>Mixiaceae</taxon>
        <taxon>Mixia</taxon>
    </lineage>
</organism>
<evidence type="ECO:0000256" key="2">
    <source>
        <dbReference type="ARBA" id="ARBA00022679"/>
    </source>
</evidence>
<keyword evidence="6" id="KW-0564">Palmitate</keyword>
<keyword evidence="3 10" id="KW-0812">Transmembrane</keyword>
<dbReference type="AlphaFoldDB" id="G7E940"/>
<feature type="transmembrane region" description="Helical" evidence="10">
    <location>
        <begin position="56"/>
        <end position="75"/>
    </location>
</feature>
<comment type="similarity">
    <text evidence="10">Belongs to the DHHC palmitoyltransferase family.</text>
</comment>
<evidence type="ECO:0000256" key="3">
    <source>
        <dbReference type="ARBA" id="ARBA00022692"/>
    </source>
</evidence>
<dbReference type="InterPro" id="IPR039859">
    <property type="entry name" value="PFA4/ZDH16/20/ERF2-like"/>
</dbReference>
<dbReference type="Pfam" id="PF01529">
    <property type="entry name" value="DHHC"/>
    <property type="match status" value="1"/>
</dbReference>
<feature type="domain" description="Palmitoyltransferase DHHC" evidence="11">
    <location>
        <begin position="122"/>
        <end position="246"/>
    </location>
</feature>
<evidence type="ECO:0000256" key="5">
    <source>
        <dbReference type="ARBA" id="ARBA00023136"/>
    </source>
</evidence>
<keyword evidence="4 10" id="KW-1133">Transmembrane helix</keyword>
<dbReference type="HOGENOM" id="CLU_664212_0_0_1"/>
<evidence type="ECO:0000256" key="1">
    <source>
        <dbReference type="ARBA" id="ARBA00004141"/>
    </source>
</evidence>
<evidence type="ECO:0000256" key="6">
    <source>
        <dbReference type="ARBA" id="ARBA00023139"/>
    </source>
</evidence>
<evidence type="ECO:0000256" key="7">
    <source>
        <dbReference type="ARBA" id="ARBA00023288"/>
    </source>
</evidence>
<name>G7E940_MIXOS</name>
<accession>G7E940</accession>
<dbReference type="PANTHER" id="PTHR12246">
    <property type="entry name" value="PALMITOYLTRANSFERASE ZDHHC16"/>
    <property type="match status" value="1"/>
</dbReference>
<dbReference type="InParanoid" id="G7E940"/>
<evidence type="ECO:0000259" key="11">
    <source>
        <dbReference type="Pfam" id="PF01529"/>
    </source>
</evidence>
<gene>
    <name evidence="12" type="primary">Mo06361</name>
    <name evidence="12" type="ORF">E5Q_06361</name>
</gene>
<evidence type="ECO:0000256" key="8">
    <source>
        <dbReference type="ARBA" id="ARBA00023315"/>
    </source>
</evidence>
<keyword evidence="2 10" id="KW-0808">Transferase</keyword>
<dbReference type="Proteomes" id="UP000009131">
    <property type="component" value="Unassembled WGS sequence"/>
</dbReference>
<dbReference type="GO" id="GO:0019706">
    <property type="term" value="F:protein-cysteine S-palmitoyltransferase activity"/>
    <property type="evidence" value="ECO:0007669"/>
    <property type="project" value="UniProtKB-EC"/>
</dbReference>
<comment type="subcellular location">
    <subcellularLocation>
        <location evidence="1">Membrane</location>
        <topology evidence="1">Multi-pass membrane protein</topology>
    </subcellularLocation>
</comment>
<sequence length="346" mass="39705">MDCVDNPRHPVTRALGAFPLVFVGSVLVWAFYSFACSISIGYVLLHRQSGQPSFRWTAEIIIFCTLWFLAVFSLVKVCKLGPGFVRESDHSSTVADEESYSLVPKDALEDRETQRMAKADGSRRYCRKCRLHKPDRAHHCRITGACILKMDHYCPFVFCTIGHRNYKAFILFLGYTSFLGITTAISTGLRLLQYAEDATALDYELTSVNWALLLLIAAMFSLIIVAFTAHHLYMISKNRTTIENVERTNRLRLDESSSEARRWRDDNMLTRDERRKLRKAAAKANIYDLGAKENFKQVFGPWSWRCFDPRVPTPGDGLHFPVNHEHHARLQSLTEAIRLRVDENHV</sequence>
<dbReference type="STRING" id="764103.G7E940"/>
<dbReference type="eggNOG" id="KOG1315">
    <property type="taxonomic scope" value="Eukaryota"/>
</dbReference>
<keyword evidence="7" id="KW-0449">Lipoprotein</keyword>
<dbReference type="EC" id="2.3.1.225" evidence="10"/>
<dbReference type="OrthoDB" id="9909019at2759"/>
<dbReference type="InterPro" id="IPR001594">
    <property type="entry name" value="Palmitoyltrfase_DHHC"/>
</dbReference>
<dbReference type="RefSeq" id="XP_014568870.1">
    <property type="nucleotide sequence ID" value="XM_014713384.1"/>
</dbReference>
<comment type="domain">
    <text evidence="10">The DHHC domain is required for palmitoyltransferase activity.</text>
</comment>
<protein>
    <recommendedName>
        <fullName evidence="10">Palmitoyltransferase</fullName>
        <ecNumber evidence="10">2.3.1.225</ecNumber>
    </recommendedName>
</protein>
<proteinExistence type="inferred from homology"/>
<reference evidence="12 13" key="2">
    <citation type="journal article" date="2012" name="Open Biol.">
        <title>Characteristics of nucleosomes and linker DNA regions on the genome of the basidiomycete Mixia osmundae revealed by mono- and dinucleosome mapping.</title>
        <authorList>
            <person name="Nishida H."/>
            <person name="Kondo S."/>
            <person name="Matsumoto T."/>
            <person name="Suzuki Y."/>
            <person name="Yoshikawa H."/>
            <person name="Taylor T.D."/>
            <person name="Sugiyama J."/>
        </authorList>
    </citation>
    <scope>NUCLEOTIDE SEQUENCE [LARGE SCALE GENOMIC DNA]</scope>
    <source>
        <strain evidence="13">CBS 9802 / IAM 14324 / JCM 22182 / KY 12970</strain>
    </source>
</reference>
<reference evidence="12 13" key="1">
    <citation type="journal article" date="2011" name="J. Gen. Appl. Microbiol.">
        <title>Draft genome sequencing of the enigmatic basidiomycete Mixia osmundae.</title>
        <authorList>
            <person name="Nishida H."/>
            <person name="Nagatsuka Y."/>
            <person name="Sugiyama J."/>
        </authorList>
    </citation>
    <scope>NUCLEOTIDE SEQUENCE [LARGE SCALE GENOMIC DNA]</scope>
    <source>
        <strain evidence="13">CBS 9802 / IAM 14324 / JCM 22182 / KY 12970</strain>
    </source>
</reference>
<evidence type="ECO:0000256" key="4">
    <source>
        <dbReference type="ARBA" id="ARBA00022989"/>
    </source>
</evidence>